<evidence type="ECO:0000313" key="4">
    <source>
        <dbReference type="EMBL" id="QKS72551.1"/>
    </source>
</evidence>
<dbReference type="InterPro" id="IPR036866">
    <property type="entry name" value="RibonucZ/Hydroxyglut_hydro"/>
</dbReference>
<dbReference type="Proteomes" id="UP000318138">
    <property type="component" value="Chromosome"/>
</dbReference>
<organism evidence="4 5">
    <name type="scientific">Paenalkalicoccus suaedae</name>
    <dbReference type="NCBI Taxonomy" id="2592382"/>
    <lineage>
        <taxon>Bacteria</taxon>
        <taxon>Bacillati</taxon>
        <taxon>Bacillota</taxon>
        <taxon>Bacilli</taxon>
        <taxon>Bacillales</taxon>
        <taxon>Bacillaceae</taxon>
        <taxon>Paenalkalicoccus</taxon>
    </lineage>
</organism>
<feature type="compositionally biased region" description="Low complexity" evidence="1">
    <location>
        <begin position="357"/>
        <end position="371"/>
    </location>
</feature>
<feature type="compositionally biased region" description="Acidic residues" evidence="1">
    <location>
        <begin position="41"/>
        <end position="65"/>
    </location>
</feature>
<feature type="region of interest" description="Disordered" evidence="1">
    <location>
        <begin position="350"/>
        <end position="393"/>
    </location>
</feature>
<dbReference type="CDD" id="cd07731">
    <property type="entry name" value="ComA-like_MBL-fold"/>
    <property type="match status" value="1"/>
</dbReference>
<evidence type="ECO:0000256" key="2">
    <source>
        <dbReference type="SAM" id="SignalP"/>
    </source>
</evidence>
<dbReference type="SMART" id="SM00849">
    <property type="entry name" value="Lactamase_B"/>
    <property type="match status" value="1"/>
</dbReference>
<reference evidence="5" key="1">
    <citation type="submission" date="2019-07" db="EMBL/GenBank/DDBJ databases">
        <title>Bacillus alkalisoli sp. nov. isolated from saline soil.</title>
        <authorList>
            <person name="Sun J.-Q."/>
            <person name="Xu L."/>
        </authorList>
    </citation>
    <scope>NUCLEOTIDE SEQUENCE [LARGE SCALE GENOMIC DNA]</scope>
    <source>
        <strain evidence="5">M4U3P1</strain>
    </source>
</reference>
<feature type="region of interest" description="Disordered" evidence="1">
    <location>
        <begin position="24"/>
        <end position="91"/>
    </location>
</feature>
<dbReference type="InterPro" id="IPR035681">
    <property type="entry name" value="ComA-like_MBL"/>
</dbReference>
<keyword evidence="5" id="KW-1185">Reference proteome</keyword>
<feature type="compositionally biased region" description="Acidic residues" evidence="1">
    <location>
        <begin position="372"/>
        <end position="386"/>
    </location>
</feature>
<feature type="chain" id="PRO_5039018156" evidence="2">
    <location>
        <begin position="21"/>
        <end position="457"/>
    </location>
</feature>
<accession>A0A859FHJ4</accession>
<name>A0A859FHJ4_9BACI</name>
<dbReference type="EMBL" id="CP041372">
    <property type="protein sequence ID" value="QKS72551.1"/>
    <property type="molecule type" value="Genomic_DNA"/>
</dbReference>
<dbReference type="PANTHER" id="PTHR30619:SF7">
    <property type="entry name" value="BETA-LACTAMASE DOMAIN PROTEIN"/>
    <property type="match status" value="1"/>
</dbReference>
<dbReference type="SUPFAM" id="SSF81585">
    <property type="entry name" value="PsbU/PolX domain-like"/>
    <property type="match status" value="1"/>
</dbReference>
<proteinExistence type="predicted"/>
<dbReference type="SUPFAM" id="SSF56281">
    <property type="entry name" value="Metallo-hydrolase/oxidoreductase"/>
    <property type="match status" value="1"/>
</dbReference>
<feature type="signal peptide" evidence="2">
    <location>
        <begin position="1"/>
        <end position="20"/>
    </location>
</feature>
<dbReference type="Pfam" id="PF00753">
    <property type="entry name" value="Lactamase_B"/>
    <property type="match status" value="1"/>
</dbReference>
<dbReference type="InterPro" id="IPR001279">
    <property type="entry name" value="Metallo-B-lactamas"/>
</dbReference>
<dbReference type="Pfam" id="PF12836">
    <property type="entry name" value="HHH_3"/>
    <property type="match status" value="1"/>
</dbReference>
<gene>
    <name evidence="4" type="ORF">FLK61_38695</name>
</gene>
<evidence type="ECO:0000256" key="1">
    <source>
        <dbReference type="SAM" id="MobiDB-lite"/>
    </source>
</evidence>
<evidence type="ECO:0000313" key="5">
    <source>
        <dbReference type="Proteomes" id="UP000318138"/>
    </source>
</evidence>
<feature type="compositionally biased region" description="Acidic residues" evidence="1">
    <location>
        <begin position="74"/>
        <end position="91"/>
    </location>
</feature>
<sequence length="457" mass="48493">MNRSRMLPALFLLAPLVMTACGTETPEDMQNANDVNVAPNEEIESEASASENDEVSQENEVEETSNEATHTENEINEANEPVEEEAADSSNEDIQIASATEDLGSLSVHFIDVGQADATLFEFDEATILFDTGDYSRNDVVNYLHANDIEEIDILIGSHPHADHIGQMDTILNEFDVSEVWMSGATATSQTFERVLDAIETTGVDYYEPRAGDIFDVGPLVVEIVHPVSALNDLNDDSISATFTYGDITFLLTGDAEQNAEQMMVNSGYDISADVLQLGHHGSNTSTTEGFLSAVSPSIAIVSAGENNSYGHPHEEVVTRVEQAGIDLYGTHVHGTVIVETDGQEMNVLTSADGTVSPSSSGGSSGGATPADDPDPVEEEPVEEPATDLTPSGCIDINSASFDELQGIIHIGPERAEELISLRPFNSVDDLTRVNGIAAGRLGDIVAEGAACAGGSS</sequence>
<dbReference type="RefSeq" id="WP_176010527.1">
    <property type="nucleotide sequence ID" value="NZ_CP041372.2"/>
</dbReference>
<feature type="domain" description="Metallo-beta-lactamase" evidence="3">
    <location>
        <begin position="115"/>
        <end position="306"/>
    </location>
</feature>
<dbReference type="InterPro" id="IPR052159">
    <property type="entry name" value="Competence_DNA_uptake"/>
</dbReference>
<evidence type="ECO:0000259" key="3">
    <source>
        <dbReference type="SMART" id="SM00849"/>
    </source>
</evidence>
<dbReference type="GO" id="GO:0016787">
    <property type="term" value="F:hydrolase activity"/>
    <property type="evidence" value="ECO:0007669"/>
    <property type="project" value="UniProtKB-KW"/>
</dbReference>
<dbReference type="Gene3D" id="1.10.150.320">
    <property type="entry name" value="Photosystem II 12 kDa extrinsic protein"/>
    <property type="match status" value="1"/>
</dbReference>
<keyword evidence="4" id="KW-0378">Hydrolase</keyword>
<dbReference type="KEGG" id="psua:FLK61_38695"/>
<dbReference type="PANTHER" id="PTHR30619">
    <property type="entry name" value="DNA INTERNALIZATION/COMPETENCE PROTEIN COMEC/REC2"/>
    <property type="match status" value="1"/>
</dbReference>
<keyword evidence="2" id="KW-0732">Signal</keyword>
<protein>
    <submittedName>
        <fullName evidence="4">MBL fold metallo-hydrolase</fullName>
    </submittedName>
</protein>
<dbReference type="Gene3D" id="3.60.15.10">
    <property type="entry name" value="Ribonuclease Z/Hydroxyacylglutathione hydrolase-like"/>
    <property type="match status" value="1"/>
</dbReference>
<dbReference type="PROSITE" id="PS51257">
    <property type="entry name" value="PROKAR_LIPOPROTEIN"/>
    <property type="match status" value="1"/>
</dbReference>
<dbReference type="AlphaFoldDB" id="A0A859FHJ4"/>